<dbReference type="EC" id="2.3.1.-" evidence="9"/>
<feature type="transmembrane region" description="Helical" evidence="7">
    <location>
        <begin position="270"/>
        <end position="290"/>
    </location>
</feature>
<feature type="transmembrane region" description="Helical" evidence="7">
    <location>
        <begin position="310"/>
        <end position="332"/>
    </location>
</feature>
<keyword evidence="3" id="KW-1003">Cell membrane</keyword>
<reference evidence="10" key="1">
    <citation type="journal article" date="2019" name="Int. J. Syst. Evol. Microbiol.">
        <title>The Global Catalogue of Microorganisms (GCM) 10K type strain sequencing project: providing services to taxonomists for standard genome sequencing and annotation.</title>
        <authorList>
            <consortium name="The Broad Institute Genomics Platform"/>
            <consortium name="The Broad Institute Genome Sequencing Center for Infectious Disease"/>
            <person name="Wu L."/>
            <person name="Ma J."/>
        </authorList>
    </citation>
    <scope>NUCLEOTIDE SEQUENCE [LARGE SCALE GENOMIC DNA]</scope>
    <source>
        <strain evidence="10">CGMCC 1.15774</strain>
    </source>
</reference>
<feature type="transmembrane region" description="Helical" evidence="7">
    <location>
        <begin position="212"/>
        <end position="230"/>
    </location>
</feature>
<evidence type="ECO:0000256" key="5">
    <source>
        <dbReference type="ARBA" id="ARBA00022989"/>
    </source>
</evidence>
<keyword evidence="5 7" id="KW-1133">Transmembrane helix</keyword>
<feature type="transmembrane region" description="Helical" evidence="7">
    <location>
        <begin position="12"/>
        <end position="32"/>
    </location>
</feature>
<evidence type="ECO:0000256" key="4">
    <source>
        <dbReference type="ARBA" id="ARBA00022692"/>
    </source>
</evidence>
<comment type="similarity">
    <text evidence="2">Belongs to the acyltransferase 3 family.</text>
</comment>
<dbReference type="PANTHER" id="PTHR40074">
    <property type="entry name" value="O-ACETYLTRANSFERASE WECH"/>
    <property type="match status" value="1"/>
</dbReference>
<feature type="transmembrane region" description="Helical" evidence="7">
    <location>
        <begin position="159"/>
        <end position="176"/>
    </location>
</feature>
<keyword evidence="10" id="KW-1185">Reference proteome</keyword>
<evidence type="ECO:0000256" key="1">
    <source>
        <dbReference type="ARBA" id="ARBA00004651"/>
    </source>
</evidence>
<comment type="subcellular location">
    <subcellularLocation>
        <location evidence="1">Cell membrane</location>
        <topology evidence="1">Multi-pass membrane protein</topology>
    </subcellularLocation>
</comment>
<evidence type="ECO:0000313" key="9">
    <source>
        <dbReference type="EMBL" id="MFC4220512.1"/>
    </source>
</evidence>
<feature type="transmembrane region" description="Helical" evidence="7">
    <location>
        <begin position="52"/>
        <end position="72"/>
    </location>
</feature>
<keyword evidence="6 7" id="KW-0472">Membrane</keyword>
<feature type="transmembrane region" description="Helical" evidence="7">
    <location>
        <begin position="133"/>
        <end position="152"/>
    </location>
</feature>
<evidence type="ECO:0000256" key="7">
    <source>
        <dbReference type="SAM" id="Phobius"/>
    </source>
</evidence>
<feature type="transmembrane region" description="Helical" evidence="7">
    <location>
        <begin position="245"/>
        <end position="263"/>
    </location>
</feature>
<keyword evidence="4 7" id="KW-0812">Transmembrane</keyword>
<name>A0ABV8PNJ1_9FLAO</name>
<dbReference type="RefSeq" id="WP_379764155.1">
    <property type="nucleotide sequence ID" value="NZ_JBHSCL010000004.1"/>
</dbReference>
<dbReference type="Proteomes" id="UP001595841">
    <property type="component" value="Unassembled WGS sequence"/>
</dbReference>
<feature type="transmembrane region" description="Helical" evidence="7">
    <location>
        <begin position="93"/>
        <end position="113"/>
    </location>
</feature>
<evidence type="ECO:0000313" key="10">
    <source>
        <dbReference type="Proteomes" id="UP001595841"/>
    </source>
</evidence>
<feature type="domain" description="Acyltransferase 3" evidence="8">
    <location>
        <begin position="13"/>
        <end position="324"/>
    </location>
</feature>
<protein>
    <submittedName>
        <fullName evidence="9">Acyltransferase</fullName>
        <ecNumber evidence="9">2.3.1.-</ecNumber>
    </submittedName>
</protein>
<evidence type="ECO:0000256" key="3">
    <source>
        <dbReference type="ARBA" id="ARBA00022475"/>
    </source>
</evidence>
<dbReference type="InterPro" id="IPR002656">
    <property type="entry name" value="Acyl_transf_3_dom"/>
</dbReference>
<organism evidence="9 10">
    <name type="scientific">Flagellimonas marina</name>
    <dbReference type="NCBI Taxonomy" id="1775168"/>
    <lineage>
        <taxon>Bacteria</taxon>
        <taxon>Pseudomonadati</taxon>
        <taxon>Bacteroidota</taxon>
        <taxon>Flavobacteriia</taxon>
        <taxon>Flavobacteriales</taxon>
        <taxon>Flavobacteriaceae</taxon>
        <taxon>Flagellimonas</taxon>
    </lineage>
</organism>
<feature type="transmembrane region" description="Helical" evidence="7">
    <location>
        <begin position="182"/>
        <end position="200"/>
    </location>
</feature>
<dbReference type="EMBL" id="JBHSCL010000004">
    <property type="protein sequence ID" value="MFC4220512.1"/>
    <property type="molecule type" value="Genomic_DNA"/>
</dbReference>
<evidence type="ECO:0000256" key="2">
    <source>
        <dbReference type="ARBA" id="ARBA00007400"/>
    </source>
</evidence>
<evidence type="ECO:0000259" key="8">
    <source>
        <dbReference type="Pfam" id="PF01757"/>
    </source>
</evidence>
<accession>A0ABV8PNJ1</accession>
<keyword evidence="9" id="KW-0012">Acyltransferase</keyword>
<dbReference type="PANTHER" id="PTHR40074:SF2">
    <property type="entry name" value="O-ACETYLTRANSFERASE WECH"/>
    <property type="match status" value="1"/>
</dbReference>
<comment type="caution">
    <text evidence="9">The sequence shown here is derived from an EMBL/GenBank/DDBJ whole genome shotgun (WGS) entry which is preliminary data.</text>
</comment>
<dbReference type="GO" id="GO:0016746">
    <property type="term" value="F:acyltransferase activity"/>
    <property type="evidence" value="ECO:0007669"/>
    <property type="project" value="UniProtKB-KW"/>
</dbReference>
<gene>
    <name evidence="9" type="ORF">ACFOWS_10225</name>
</gene>
<evidence type="ECO:0000256" key="6">
    <source>
        <dbReference type="ARBA" id="ARBA00023136"/>
    </source>
</evidence>
<keyword evidence="9" id="KW-0808">Transferase</keyword>
<dbReference type="Pfam" id="PF01757">
    <property type="entry name" value="Acyl_transf_3"/>
    <property type="match status" value="1"/>
</dbReference>
<proteinExistence type="inferred from homology"/>
<sequence>MSVTVGKKQFLWSFHYFRAFAILNIVFIHTWRFPPKTEYLQSAQLVDTIRDMLFHGSTIYFLFISGFLFHYLSNKFSIRKYYVAKLKNVVAPYAFISVFLIFAEDFTGVKANIPWFQYFYKIPEQLIKGTASFQFWYIPFIVLVFAMSPIFLRLKERDFIRWAPLIFLLPVLGTRTQVYITLGQLVYFLPVYLWGVFVSIRYEVFIREVKRYLVALILLALITSVVLLFVDHDFQYFGMFSPRESLVYLQKMSITFLILYVSRDIKNNKYWVLDVIAKISFALYFLHVIFDRHLKKIYFIVSEHLPAWGQLPVSVLYVFFLLIVNSLFCFGVKNLLGNRSRYFIGY</sequence>